<comment type="caution">
    <text evidence="1">The sequence shown here is derived from an EMBL/GenBank/DDBJ whole genome shotgun (WGS) entry which is preliminary data.</text>
</comment>
<keyword evidence="2" id="KW-1185">Reference proteome</keyword>
<organism evidence="1 2">
    <name type="scientific">Triangularia verruculosa</name>
    <dbReference type="NCBI Taxonomy" id="2587418"/>
    <lineage>
        <taxon>Eukaryota</taxon>
        <taxon>Fungi</taxon>
        <taxon>Dikarya</taxon>
        <taxon>Ascomycota</taxon>
        <taxon>Pezizomycotina</taxon>
        <taxon>Sordariomycetes</taxon>
        <taxon>Sordariomycetidae</taxon>
        <taxon>Sordariales</taxon>
        <taxon>Podosporaceae</taxon>
        <taxon>Triangularia</taxon>
    </lineage>
</organism>
<name>A0AAN6XA15_9PEZI</name>
<accession>A0AAN6XA15</accession>
<dbReference type="AlphaFoldDB" id="A0AAN6XA15"/>
<evidence type="ECO:0000313" key="1">
    <source>
        <dbReference type="EMBL" id="KAK4195781.1"/>
    </source>
</evidence>
<dbReference type="Proteomes" id="UP001303160">
    <property type="component" value="Unassembled WGS sequence"/>
</dbReference>
<evidence type="ECO:0000313" key="2">
    <source>
        <dbReference type="Proteomes" id="UP001303160"/>
    </source>
</evidence>
<protein>
    <submittedName>
        <fullName evidence="1">Uncharacterized protein</fullName>
    </submittedName>
</protein>
<proteinExistence type="predicted"/>
<dbReference type="EMBL" id="MU864003">
    <property type="protein sequence ID" value="KAK4195781.1"/>
    <property type="molecule type" value="Genomic_DNA"/>
</dbReference>
<sequence>MLKISITWPSWHLCEVAFEISRAWVREMTRLPLSRADNGRETRVVMDLPADAVGDEKVTFGDFGSRIQACFPAEKGKCTAMSGRTEHAVERRRAVWHTNKQSITRLGALVHVLAASPTPMRREALRERDLARAWHLEVVAVHLNFVPNAIQTPFCIKPPQFGPSTTIHLLKQWATATAKPALTSLHALKRSRDNDLKDHQGACASYLILHTSDFPKWIVMDSRFDAPPSGPLKAFISHQRYKLAASP</sequence>
<reference evidence="1" key="2">
    <citation type="submission" date="2023-05" db="EMBL/GenBank/DDBJ databases">
        <authorList>
            <consortium name="Lawrence Berkeley National Laboratory"/>
            <person name="Steindorff A."/>
            <person name="Hensen N."/>
            <person name="Bonometti L."/>
            <person name="Westerberg I."/>
            <person name="Brannstrom I.O."/>
            <person name="Guillou S."/>
            <person name="Cros-Aarteil S."/>
            <person name="Calhoun S."/>
            <person name="Haridas S."/>
            <person name="Kuo A."/>
            <person name="Mondo S."/>
            <person name="Pangilinan J."/>
            <person name="Riley R."/>
            <person name="Labutti K."/>
            <person name="Andreopoulos B."/>
            <person name="Lipzen A."/>
            <person name="Chen C."/>
            <person name="Yanf M."/>
            <person name="Daum C."/>
            <person name="Ng V."/>
            <person name="Clum A."/>
            <person name="Ohm R."/>
            <person name="Martin F."/>
            <person name="Silar P."/>
            <person name="Natvig D."/>
            <person name="Lalanne C."/>
            <person name="Gautier V."/>
            <person name="Ament-Velasquez S.L."/>
            <person name="Kruys A."/>
            <person name="Hutchinson M.I."/>
            <person name="Powell A.J."/>
            <person name="Barry K."/>
            <person name="Miller A.N."/>
            <person name="Grigoriev I.V."/>
            <person name="Debuchy R."/>
            <person name="Gladieux P."/>
            <person name="Thoren M.H."/>
            <person name="Johannesson H."/>
        </authorList>
    </citation>
    <scope>NUCLEOTIDE SEQUENCE</scope>
    <source>
        <strain evidence="1">CBS 315.58</strain>
    </source>
</reference>
<reference evidence="1" key="1">
    <citation type="journal article" date="2023" name="Mol. Phylogenet. Evol.">
        <title>Genome-scale phylogeny and comparative genomics of the fungal order Sordariales.</title>
        <authorList>
            <person name="Hensen N."/>
            <person name="Bonometti L."/>
            <person name="Westerberg I."/>
            <person name="Brannstrom I.O."/>
            <person name="Guillou S."/>
            <person name="Cros-Aarteil S."/>
            <person name="Calhoun S."/>
            <person name="Haridas S."/>
            <person name="Kuo A."/>
            <person name="Mondo S."/>
            <person name="Pangilinan J."/>
            <person name="Riley R."/>
            <person name="LaButti K."/>
            <person name="Andreopoulos B."/>
            <person name="Lipzen A."/>
            <person name="Chen C."/>
            <person name="Yan M."/>
            <person name="Daum C."/>
            <person name="Ng V."/>
            <person name="Clum A."/>
            <person name="Steindorff A."/>
            <person name="Ohm R.A."/>
            <person name="Martin F."/>
            <person name="Silar P."/>
            <person name="Natvig D.O."/>
            <person name="Lalanne C."/>
            <person name="Gautier V."/>
            <person name="Ament-Velasquez S.L."/>
            <person name="Kruys A."/>
            <person name="Hutchinson M.I."/>
            <person name="Powell A.J."/>
            <person name="Barry K."/>
            <person name="Miller A.N."/>
            <person name="Grigoriev I.V."/>
            <person name="Debuchy R."/>
            <person name="Gladieux P."/>
            <person name="Hiltunen Thoren M."/>
            <person name="Johannesson H."/>
        </authorList>
    </citation>
    <scope>NUCLEOTIDE SEQUENCE</scope>
    <source>
        <strain evidence="1">CBS 315.58</strain>
    </source>
</reference>
<gene>
    <name evidence="1" type="ORF">QBC40DRAFT_300898</name>
</gene>